<dbReference type="SUPFAM" id="SSF51971">
    <property type="entry name" value="Nucleotide-binding domain"/>
    <property type="match status" value="1"/>
</dbReference>
<dbReference type="GO" id="GO:0006537">
    <property type="term" value="P:glutamate biosynthetic process"/>
    <property type="evidence" value="ECO:0007669"/>
    <property type="project" value="UniProtKB-KW"/>
</dbReference>
<dbReference type="Gene3D" id="1.10.1060.10">
    <property type="entry name" value="Alpha-helical ferredoxin"/>
    <property type="match status" value="1"/>
</dbReference>
<dbReference type="KEGG" id="erz:ER308_21175"/>
<name>A0A411YKX4_9ACTN</name>
<dbReference type="Gene3D" id="3.50.50.60">
    <property type="entry name" value="FAD/NAD(P)-binding domain"/>
    <property type="match status" value="2"/>
</dbReference>
<dbReference type="Pfam" id="PF14691">
    <property type="entry name" value="Fer4_20"/>
    <property type="match status" value="1"/>
</dbReference>
<dbReference type="Pfam" id="PF07992">
    <property type="entry name" value="Pyr_redox_2"/>
    <property type="match status" value="2"/>
</dbReference>
<evidence type="ECO:0000256" key="3">
    <source>
        <dbReference type="ARBA" id="ARBA00023164"/>
    </source>
</evidence>
<comment type="pathway">
    <text evidence="4">Amino-acid biosynthesis.</text>
</comment>
<dbReference type="OrthoDB" id="9803192at2"/>
<sequence>MGDPKGFLRIDRPFPGDPLRDPADRVGDYHEIIRLLPIVEVEEQATRCMQCAVPFCHSGCPLSNLIPEWNELVEQGRWREAIDRLHATNNFPEFTGLTCPAPCEPACTLEINAEPVMIKHIELSIIEKAFQEGWVQPETVDHRSGHRVAVVGSGPAGLAAAEQLNRAGHRVTVFERDEAPGGLLRFGIPDFKLEKEIVERRVRVMEASGIDIRCGVDVGVDITAEALRADHDAVVIAVGARLHRELNVPGAKHEGVHLAMDYLYDRNRAIASRSNGQRHEGAITAAGKHVVVIGGGDTGADCIANSLREGAASVTQLDRYPHPEGTRPREIVGWPDQPRRYPSTYALDEGATKRTAITHEIVGDGQRITGVRISDTSGPPDFGPIPGTEQVLPADLVLVAIGFERPARDAFLQQLDLPEDDRGNVRADDFRTSAPDVFACGDARMGQSIVVHAINEGRLCASSVDRFLVGEASTLPSG</sequence>
<accession>A0A411YKX4</accession>
<evidence type="ECO:0000259" key="6">
    <source>
        <dbReference type="Pfam" id="PF14691"/>
    </source>
</evidence>
<dbReference type="PANTHER" id="PTHR43100">
    <property type="entry name" value="GLUTAMATE SYNTHASE [NADPH] SMALL CHAIN"/>
    <property type="match status" value="1"/>
</dbReference>
<feature type="domain" description="FAD/NAD(P)-binding" evidence="5">
    <location>
        <begin position="384"/>
        <end position="457"/>
    </location>
</feature>
<dbReference type="InterPro" id="IPR028261">
    <property type="entry name" value="DPD_II"/>
</dbReference>
<evidence type="ECO:0000259" key="5">
    <source>
        <dbReference type="Pfam" id="PF07992"/>
    </source>
</evidence>
<dbReference type="RefSeq" id="WP_131156811.1">
    <property type="nucleotide sequence ID" value="NZ_CP036402.1"/>
</dbReference>
<gene>
    <name evidence="7" type="ORF">ER308_21175</name>
</gene>
<dbReference type="GO" id="GO:0051536">
    <property type="term" value="F:iron-sulfur cluster binding"/>
    <property type="evidence" value="ECO:0007669"/>
    <property type="project" value="InterPro"/>
</dbReference>
<organism evidence="7 8">
    <name type="scientific">Egibacter rhizosphaerae</name>
    <dbReference type="NCBI Taxonomy" id="1670831"/>
    <lineage>
        <taxon>Bacteria</taxon>
        <taxon>Bacillati</taxon>
        <taxon>Actinomycetota</taxon>
        <taxon>Nitriliruptoria</taxon>
        <taxon>Egibacterales</taxon>
        <taxon>Egibacteraceae</taxon>
        <taxon>Egibacter</taxon>
    </lineage>
</organism>
<dbReference type="NCBIfam" id="TIGR01317">
    <property type="entry name" value="GOGAT_sm_gam"/>
    <property type="match status" value="1"/>
</dbReference>
<protein>
    <submittedName>
        <fullName evidence="7">Glutamate synthase subunit beta</fullName>
    </submittedName>
</protein>
<dbReference type="SUPFAM" id="SSF46548">
    <property type="entry name" value="alpha-helical ferredoxin"/>
    <property type="match status" value="1"/>
</dbReference>
<evidence type="ECO:0000256" key="4">
    <source>
        <dbReference type="ARBA" id="ARBA00029440"/>
    </source>
</evidence>
<evidence type="ECO:0000256" key="1">
    <source>
        <dbReference type="ARBA" id="ARBA00022605"/>
    </source>
</evidence>
<dbReference type="InterPro" id="IPR036188">
    <property type="entry name" value="FAD/NAD-bd_sf"/>
</dbReference>
<dbReference type="InterPro" id="IPR009051">
    <property type="entry name" value="Helical_ferredxn"/>
</dbReference>
<dbReference type="PANTHER" id="PTHR43100:SF3">
    <property type="entry name" value="FAD_NAD(P)-BINDING DOMAIN-CONTAINING PROTEIN"/>
    <property type="match status" value="1"/>
</dbReference>
<dbReference type="InterPro" id="IPR023753">
    <property type="entry name" value="FAD/NAD-binding_dom"/>
</dbReference>
<keyword evidence="8" id="KW-1185">Reference proteome</keyword>
<evidence type="ECO:0000313" key="8">
    <source>
        <dbReference type="Proteomes" id="UP000291469"/>
    </source>
</evidence>
<dbReference type="GO" id="GO:0016639">
    <property type="term" value="F:oxidoreductase activity, acting on the CH-NH2 group of donors, NAD or NADP as acceptor"/>
    <property type="evidence" value="ECO:0007669"/>
    <property type="project" value="InterPro"/>
</dbReference>
<dbReference type="Proteomes" id="UP000291469">
    <property type="component" value="Chromosome"/>
</dbReference>
<feature type="domain" description="Dihydroprymidine dehydrogenase" evidence="6">
    <location>
        <begin position="29"/>
        <end position="133"/>
    </location>
</feature>
<evidence type="ECO:0000313" key="7">
    <source>
        <dbReference type="EMBL" id="QBI21820.1"/>
    </source>
</evidence>
<reference evidence="7 8" key="1">
    <citation type="submission" date="2019-01" db="EMBL/GenBank/DDBJ databases">
        <title>Egibacter rhizosphaerae EGI 80759T.</title>
        <authorList>
            <person name="Chen D.-D."/>
            <person name="Tian Y."/>
            <person name="Jiao J.-Y."/>
            <person name="Zhang X.-T."/>
            <person name="Zhang Y.-G."/>
            <person name="Zhang Y."/>
            <person name="Xiao M."/>
            <person name="Shu W.-S."/>
            <person name="Li W.-J."/>
        </authorList>
    </citation>
    <scope>NUCLEOTIDE SEQUENCE [LARGE SCALE GENOMIC DNA]</scope>
    <source>
        <strain evidence="7 8">EGI 80759</strain>
    </source>
</reference>
<keyword evidence="3" id="KW-0314">Glutamate biosynthesis</keyword>
<feature type="domain" description="FAD/NAD(P)-binding" evidence="5">
    <location>
        <begin position="147"/>
        <end position="324"/>
    </location>
</feature>
<dbReference type="PRINTS" id="PR00419">
    <property type="entry name" value="ADXRDTASE"/>
</dbReference>
<dbReference type="InterPro" id="IPR051394">
    <property type="entry name" value="Glutamate_Synthase"/>
</dbReference>
<dbReference type="InterPro" id="IPR006005">
    <property type="entry name" value="Glut_synth_ssu1"/>
</dbReference>
<proteinExistence type="predicted"/>
<dbReference type="EMBL" id="CP036402">
    <property type="protein sequence ID" value="QBI21820.1"/>
    <property type="molecule type" value="Genomic_DNA"/>
</dbReference>
<keyword evidence="1" id="KW-0028">Amino-acid biosynthesis</keyword>
<dbReference type="AlphaFoldDB" id="A0A411YKX4"/>
<keyword evidence="2" id="KW-0560">Oxidoreductase</keyword>
<evidence type="ECO:0000256" key="2">
    <source>
        <dbReference type="ARBA" id="ARBA00023002"/>
    </source>
</evidence>